<evidence type="ECO:0000313" key="3">
    <source>
        <dbReference type="EMBL" id="TYC16430.1"/>
    </source>
</evidence>
<evidence type="ECO:0000259" key="2">
    <source>
        <dbReference type="PROSITE" id="PS50943"/>
    </source>
</evidence>
<dbReference type="Gene3D" id="1.10.260.40">
    <property type="entry name" value="lambda repressor-like DNA-binding domains"/>
    <property type="match status" value="1"/>
</dbReference>
<proteinExistence type="predicted"/>
<dbReference type="OrthoDB" id="3504495at2"/>
<dbReference type="InterPro" id="IPR010982">
    <property type="entry name" value="Lambda_DNA-bd_dom_sf"/>
</dbReference>
<organism evidence="3 4">
    <name type="scientific">Actinomadura syzygii</name>
    <dbReference type="NCBI Taxonomy" id="1427538"/>
    <lineage>
        <taxon>Bacteria</taxon>
        <taxon>Bacillati</taxon>
        <taxon>Actinomycetota</taxon>
        <taxon>Actinomycetes</taxon>
        <taxon>Streptosporangiales</taxon>
        <taxon>Thermomonosporaceae</taxon>
        <taxon>Actinomadura</taxon>
    </lineage>
</organism>
<comment type="caution">
    <text evidence="3">The sequence shown here is derived from an EMBL/GenBank/DDBJ whole genome shotgun (WGS) entry which is preliminary data.</text>
</comment>
<protein>
    <submittedName>
        <fullName evidence="3">Helix-turn-helix transcriptional regulator</fullName>
    </submittedName>
</protein>
<dbReference type="InterPro" id="IPR001387">
    <property type="entry name" value="Cro/C1-type_HTH"/>
</dbReference>
<feature type="region of interest" description="Disordered" evidence="1">
    <location>
        <begin position="1"/>
        <end position="33"/>
    </location>
</feature>
<dbReference type="EMBL" id="VSFF01000003">
    <property type="protein sequence ID" value="TYC16430.1"/>
    <property type="molecule type" value="Genomic_DNA"/>
</dbReference>
<gene>
    <name evidence="3" type="ORF">FXF65_07425</name>
</gene>
<keyword evidence="4" id="KW-1185">Reference proteome</keyword>
<sequence>MGISVGRRPGRRRGRGLGRRQLGRPSRLAPLRSGARRRRAVYLCSLGPTTERVVTRDRRIGHRIAAKRVARRLTQRQLAGNAHISLSALRKVEQGSRPVTDRVLESIADALGVEPEALTDRRVQTDSRVHAVIPDIRVAIDAYDVPDDGPVRPLARLRELTENATKRRLTSQYTRLAEELPPLLGELSRAVLEEGTEQRSAAGLLAVAYRSADAVAYKYGYYDLSARLIELMRRSAQAAEDPTLIATAAYVRTEVFFAGSRNLAPGLRALENALDEMPDPTSPELRAAAGALHMRAAVVAARLTEDFASVSDHLQAARRLARETPEGIYNGTAFGPASLHVHEVSVAVELGDAARAVELASGGEGAHGNARLDSLPAERRSHYFIDLARAQLWLGLRDEVFGSLQMARQIAPQHVREHPFVHDALVTLLRLHVSPPYALVAFAEWARAI</sequence>
<evidence type="ECO:0000313" key="4">
    <source>
        <dbReference type="Proteomes" id="UP000322634"/>
    </source>
</evidence>
<reference evidence="3 4" key="1">
    <citation type="submission" date="2019-08" db="EMBL/GenBank/DDBJ databases">
        <title>Actinomadura sp. nov. CYP1-5 isolated from mountain soil.</title>
        <authorList>
            <person name="Songsumanus A."/>
            <person name="Kuncharoen N."/>
            <person name="Kudo T."/>
            <person name="Yuki M."/>
            <person name="Igarashi Y."/>
            <person name="Tanasupawat S."/>
        </authorList>
    </citation>
    <scope>NUCLEOTIDE SEQUENCE [LARGE SCALE GENOMIC DNA]</scope>
    <source>
        <strain evidence="3 4">GKU157</strain>
    </source>
</reference>
<dbReference type="Proteomes" id="UP000322634">
    <property type="component" value="Unassembled WGS sequence"/>
</dbReference>
<dbReference type="GO" id="GO:0003677">
    <property type="term" value="F:DNA binding"/>
    <property type="evidence" value="ECO:0007669"/>
    <property type="project" value="InterPro"/>
</dbReference>
<dbReference type="Pfam" id="PF13560">
    <property type="entry name" value="HTH_31"/>
    <property type="match status" value="1"/>
</dbReference>
<feature type="domain" description="HTH cro/C1-type" evidence="2">
    <location>
        <begin position="64"/>
        <end position="118"/>
    </location>
</feature>
<name>A0A5D0UF74_9ACTN</name>
<dbReference type="CDD" id="cd00093">
    <property type="entry name" value="HTH_XRE"/>
    <property type="match status" value="1"/>
</dbReference>
<dbReference type="AlphaFoldDB" id="A0A5D0UF74"/>
<feature type="compositionally biased region" description="Basic residues" evidence="1">
    <location>
        <begin position="8"/>
        <end position="22"/>
    </location>
</feature>
<dbReference type="SMART" id="SM00530">
    <property type="entry name" value="HTH_XRE"/>
    <property type="match status" value="1"/>
</dbReference>
<dbReference type="PROSITE" id="PS50943">
    <property type="entry name" value="HTH_CROC1"/>
    <property type="match status" value="1"/>
</dbReference>
<accession>A0A5D0UF74</accession>
<dbReference type="SUPFAM" id="SSF47413">
    <property type="entry name" value="lambda repressor-like DNA-binding domains"/>
    <property type="match status" value="1"/>
</dbReference>
<evidence type="ECO:0000256" key="1">
    <source>
        <dbReference type="SAM" id="MobiDB-lite"/>
    </source>
</evidence>